<reference evidence="1" key="1">
    <citation type="submission" date="2021-01" db="EMBL/GenBank/DDBJ databases">
        <authorList>
            <person name="Corre E."/>
            <person name="Pelletier E."/>
            <person name="Niang G."/>
            <person name="Scheremetjew M."/>
            <person name="Finn R."/>
            <person name="Kale V."/>
            <person name="Holt S."/>
            <person name="Cochrane G."/>
            <person name="Meng A."/>
            <person name="Brown T."/>
            <person name="Cohen L."/>
        </authorList>
    </citation>
    <scope>NUCLEOTIDE SEQUENCE</scope>
    <source>
        <strain evidence="1">CCMP1381</strain>
    </source>
</reference>
<organism evidence="1">
    <name type="scientific">Octactis speculum</name>
    <dbReference type="NCBI Taxonomy" id="3111310"/>
    <lineage>
        <taxon>Eukaryota</taxon>
        <taxon>Sar</taxon>
        <taxon>Stramenopiles</taxon>
        <taxon>Ochrophyta</taxon>
        <taxon>Dictyochophyceae</taxon>
        <taxon>Dictyochales</taxon>
        <taxon>Dictyochaceae</taxon>
        <taxon>Octactis</taxon>
    </lineage>
</organism>
<accession>A0A7S2BQ43</accession>
<name>A0A7S2BQ43_9STRA</name>
<dbReference type="EMBL" id="HBGS01017525">
    <property type="protein sequence ID" value="CAD9403459.1"/>
    <property type="molecule type" value="Transcribed_RNA"/>
</dbReference>
<sequence length="191" mass="21646">MGLQGMGAVLCRGGRQPLSQKEMIDSYTSVLEGEKTVFVKKIGVNARRCEIDHEEVVTVLANGEVETKNTAHTGDMIVMNPGGEEYVIKFEKFIQKYDEASASTPSKSSVHRNLEKYKYYEPLGKVYAYTVTEDDIAKRLKRRSFTASWGEVMEVRVGDQLVTPLPEKGEIYRIAAQEFSETYRRFDKVVT</sequence>
<proteinExistence type="predicted"/>
<dbReference type="AlphaFoldDB" id="A0A7S2BQ43"/>
<evidence type="ECO:0000313" key="1">
    <source>
        <dbReference type="EMBL" id="CAD9403459.1"/>
    </source>
</evidence>
<protein>
    <submittedName>
        <fullName evidence="1">Uncharacterized protein</fullName>
    </submittedName>
</protein>
<gene>
    <name evidence="1" type="ORF">DSPE1174_LOCUS9230</name>
</gene>